<keyword evidence="1" id="KW-0813">Transport</keyword>
<dbReference type="InterPro" id="IPR017871">
    <property type="entry name" value="ABC_transporter-like_CS"/>
</dbReference>
<feature type="domain" description="ABC transporter" evidence="2">
    <location>
        <begin position="27"/>
        <end position="147"/>
    </location>
</feature>
<dbReference type="PROSITE" id="PS00211">
    <property type="entry name" value="ABC_TRANSPORTER_1"/>
    <property type="match status" value="1"/>
</dbReference>
<organism evidence="3 4">
    <name type="scientific">Candidatus Berkelbacteria bacterium CG08_land_8_20_14_0_20_39_8</name>
    <dbReference type="NCBI Taxonomy" id="1974511"/>
    <lineage>
        <taxon>Bacteria</taxon>
        <taxon>Candidatus Berkelbacteria</taxon>
    </lineage>
</organism>
<evidence type="ECO:0000259" key="2">
    <source>
        <dbReference type="Pfam" id="PF00005"/>
    </source>
</evidence>
<dbReference type="Gene3D" id="3.40.50.300">
    <property type="entry name" value="P-loop containing nucleotide triphosphate hydrolases"/>
    <property type="match status" value="1"/>
</dbReference>
<dbReference type="PANTHER" id="PTHR42781">
    <property type="entry name" value="SPERMIDINE/PUTRESCINE IMPORT ATP-BINDING PROTEIN POTA"/>
    <property type="match status" value="1"/>
</dbReference>
<protein>
    <recommendedName>
        <fullName evidence="2">ABC transporter domain-containing protein</fullName>
    </recommendedName>
</protein>
<dbReference type="PANTHER" id="PTHR42781:SF4">
    <property type="entry name" value="SPERMIDINE_PUTRESCINE IMPORT ATP-BINDING PROTEIN POTA"/>
    <property type="match status" value="1"/>
</dbReference>
<dbReference type="InterPro" id="IPR003439">
    <property type="entry name" value="ABC_transporter-like_ATP-bd"/>
</dbReference>
<comment type="caution">
    <text evidence="3">The sequence shown here is derived from an EMBL/GenBank/DDBJ whole genome shotgun (WGS) entry which is preliminary data.</text>
</comment>
<dbReference type="SUPFAM" id="SSF52540">
    <property type="entry name" value="P-loop containing nucleoside triphosphate hydrolases"/>
    <property type="match status" value="1"/>
</dbReference>
<gene>
    <name evidence="3" type="ORF">COT12_00040</name>
</gene>
<dbReference type="InterPro" id="IPR027417">
    <property type="entry name" value="P-loop_NTPase"/>
</dbReference>
<dbReference type="Pfam" id="PF00005">
    <property type="entry name" value="ABC_tran"/>
    <property type="match status" value="1"/>
</dbReference>
<dbReference type="InterPro" id="IPR050093">
    <property type="entry name" value="ABC_SmlMolc_Importer"/>
</dbReference>
<accession>A0A2M6YD61</accession>
<proteinExistence type="predicted"/>
<dbReference type="AlphaFoldDB" id="A0A2M6YD61"/>
<dbReference type="GO" id="GO:0016887">
    <property type="term" value="F:ATP hydrolysis activity"/>
    <property type="evidence" value="ECO:0007669"/>
    <property type="project" value="InterPro"/>
</dbReference>
<dbReference type="EMBL" id="PEXI01000003">
    <property type="protein sequence ID" value="PIU24627.1"/>
    <property type="molecule type" value="Genomic_DNA"/>
</dbReference>
<feature type="non-terminal residue" evidence="3">
    <location>
        <position position="147"/>
    </location>
</feature>
<evidence type="ECO:0000256" key="1">
    <source>
        <dbReference type="ARBA" id="ARBA00022448"/>
    </source>
</evidence>
<evidence type="ECO:0000313" key="3">
    <source>
        <dbReference type="EMBL" id="PIU24627.1"/>
    </source>
</evidence>
<name>A0A2M6YD61_9BACT</name>
<sequence>MEEEKKVIELKSISQFFEMKNKKQHVLEDINFSISSGEFVCIVGPSGCGKSTLLKIASGIAKPTSGNVKIGERKLAMVFQNFALFPWLTVEENVAFGLKMSGVSESEIEKIVKTEIKNMGLSGVEKKHPKELSGGMKQRVGIARALA</sequence>
<evidence type="ECO:0000313" key="4">
    <source>
        <dbReference type="Proteomes" id="UP000229896"/>
    </source>
</evidence>
<dbReference type="Proteomes" id="UP000229896">
    <property type="component" value="Unassembled WGS sequence"/>
</dbReference>
<reference evidence="4" key="1">
    <citation type="submission" date="2017-09" db="EMBL/GenBank/DDBJ databases">
        <title>Depth-based differentiation of microbial function through sediment-hosted aquifers and enrichment of novel symbionts in the deep terrestrial subsurface.</title>
        <authorList>
            <person name="Probst A.J."/>
            <person name="Ladd B."/>
            <person name="Jarett J.K."/>
            <person name="Geller-Mcgrath D.E."/>
            <person name="Sieber C.M.K."/>
            <person name="Emerson J.B."/>
            <person name="Anantharaman K."/>
            <person name="Thomas B.C."/>
            <person name="Malmstrom R."/>
            <person name="Stieglmeier M."/>
            <person name="Klingl A."/>
            <person name="Woyke T."/>
            <person name="Ryan C.M."/>
            <person name="Banfield J.F."/>
        </authorList>
    </citation>
    <scope>NUCLEOTIDE SEQUENCE [LARGE SCALE GENOMIC DNA]</scope>
</reference>
<dbReference type="GO" id="GO:0005524">
    <property type="term" value="F:ATP binding"/>
    <property type="evidence" value="ECO:0007669"/>
    <property type="project" value="InterPro"/>
</dbReference>